<accession>A0AAD0KEH1</accession>
<dbReference type="GeneID" id="32689087"/>
<dbReference type="EMBL" id="CP029604">
    <property type="protein sequence ID" value="AWO84626.1"/>
    <property type="molecule type" value="Genomic_DNA"/>
</dbReference>
<dbReference type="Pfam" id="PF13419">
    <property type="entry name" value="HAD_2"/>
    <property type="match status" value="1"/>
</dbReference>
<evidence type="ECO:0000313" key="1">
    <source>
        <dbReference type="EMBL" id="AWO84626.1"/>
    </source>
</evidence>
<dbReference type="PANTHER" id="PTHR43434">
    <property type="entry name" value="PHOSPHOGLYCOLATE PHOSPHATASE"/>
    <property type="match status" value="1"/>
</dbReference>
<dbReference type="PANTHER" id="PTHR43434:SF1">
    <property type="entry name" value="PHOSPHOGLYCOLATE PHOSPHATASE"/>
    <property type="match status" value="1"/>
</dbReference>
<dbReference type="AlphaFoldDB" id="A0AAD0KEH1"/>
<dbReference type="InterPro" id="IPR041492">
    <property type="entry name" value="HAD_2"/>
</dbReference>
<gene>
    <name evidence="1" type="ORF">DLJ61_14975</name>
</gene>
<dbReference type="InterPro" id="IPR036412">
    <property type="entry name" value="HAD-like_sf"/>
</dbReference>
<dbReference type="InterPro" id="IPR023198">
    <property type="entry name" value="PGP-like_dom2"/>
</dbReference>
<dbReference type="InterPro" id="IPR023214">
    <property type="entry name" value="HAD_sf"/>
</dbReference>
<proteinExistence type="predicted"/>
<dbReference type="SFLD" id="SFLDG01135">
    <property type="entry name" value="C1.5.6:_HAD__Beta-PGM__Phospha"/>
    <property type="match status" value="1"/>
</dbReference>
<dbReference type="Proteomes" id="UP000247118">
    <property type="component" value="Chromosome"/>
</dbReference>
<dbReference type="RefSeq" id="WP_004019886.1">
    <property type="nucleotide sequence ID" value="NZ_CABEIC010000002.1"/>
</dbReference>
<organism evidence="1 2">
    <name type="scientific">Gordonia terrae</name>
    <dbReference type="NCBI Taxonomy" id="2055"/>
    <lineage>
        <taxon>Bacteria</taxon>
        <taxon>Bacillati</taxon>
        <taxon>Actinomycetota</taxon>
        <taxon>Actinomycetes</taxon>
        <taxon>Mycobacteriales</taxon>
        <taxon>Gordoniaceae</taxon>
        <taxon>Gordonia</taxon>
    </lineage>
</organism>
<sequence>MTSTAPASAGGVEAPVTTHGVLFDLDGTLIDSRYAIIEAYRATFENELGQPLPDELEDPSAIMAPRPPEIFARFSDRDPLELERAYGTHYTSGAFRRVAAYPELRETLAALTERGITVGIVTNKRMSRVHKDFHHLGIDEKSFATIVTADDTTERKPHPAPVLLGLERAGLDPARTWYVGDGPQDIRSGAAAGTRTMGAAYGYYGTDTLAGHRPDHLLDTLSELLHHI</sequence>
<dbReference type="PRINTS" id="PR00413">
    <property type="entry name" value="HADHALOGNASE"/>
</dbReference>
<dbReference type="SFLD" id="SFLDS00003">
    <property type="entry name" value="Haloacid_Dehalogenase"/>
    <property type="match status" value="1"/>
</dbReference>
<dbReference type="GO" id="GO:0005829">
    <property type="term" value="C:cytosol"/>
    <property type="evidence" value="ECO:0007669"/>
    <property type="project" value="TreeGrafter"/>
</dbReference>
<dbReference type="Gene3D" id="1.10.150.240">
    <property type="entry name" value="Putative phosphatase, domain 2"/>
    <property type="match status" value="1"/>
</dbReference>
<dbReference type="GO" id="GO:0008967">
    <property type="term" value="F:phosphoglycolate phosphatase activity"/>
    <property type="evidence" value="ECO:0007669"/>
    <property type="project" value="TreeGrafter"/>
</dbReference>
<dbReference type="KEGG" id="gta:BCM27_14825"/>
<dbReference type="SUPFAM" id="SSF56784">
    <property type="entry name" value="HAD-like"/>
    <property type="match status" value="1"/>
</dbReference>
<dbReference type="GO" id="GO:0006281">
    <property type="term" value="P:DNA repair"/>
    <property type="evidence" value="ECO:0007669"/>
    <property type="project" value="TreeGrafter"/>
</dbReference>
<protein>
    <submittedName>
        <fullName evidence="1">Serine phosphatase</fullName>
    </submittedName>
</protein>
<dbReference type="Gene3D" id="3.40.50.1000">
    <property type="entry name" value="HAD superfamily/HAD-like"/>
    <property type="match status" value="1"/>
</dbReference>
<reference evidence="1 2" key="1">
    <citation type="submission" date="2018-05" db="EMBL/GenBank/DDBJ databases">
        <title>Complete genome sequence of Gordonia terrae NRRL B-16283.</title>
        <authorList>
            <person name="Garlena R.A."/>
            <person name="Russell D.A."/>
            <person name="Hatfull G.F."/>
        </authorList>
    </citation>
    <scope>NUCLEOTIDE SEQUENCE [LARGE SCALE GENOMIC DNA]</scope>
    <source>
        <strain evidence="1 2">NRRL B-16283</strain>
    </source>
</reference>
<evidence type="ECO:0000313" key="2">
    <source>
        <dbReference type="Proteomes" id="UP000247118"/>
    </source>
</evidence>
<name>A0AAD0KEH1_9ACTN</name>
<dbReference type="SFLD" id="SFLDG01129">
    <property type="entry name" value="C1.5:_HAD__Beta-PGM__Phosphata"/>
    <property type="match status" value="1"/>
</dbReference>
<dbReference type="InterPro" id="IPR006439">
    <property type="entry name" value="HAD-SF_hydro_IA"/>
</dbReference>
<dbReference type="InterPro" id="IPR050155">
    <property type="entry name" value="HAD-like_hydrolase_sf"/>
</dbReference>